<reference evidence="5 6" key="1">
    <citation type="submission" date="2020-09" db="EMBL/GenBank/DDBJ databases">
        <title>Characterization of Treponema spp. from bovine digital dermatitis in Korea.</title>
        <authorList>
            <person name="Espiritu H.M."/>
            <person name="Cho Y.I."/>
            <person name="Mamuad L."/>
        </authorList>
    </citation>
    <scope>NUCLEOTIDE SEQUENCE [LARGE SCALE GENOMIC DNA]</scope>
    <source>
        <strain evidence="5 6">KS1</strain>
    </source>
</reference>
<dbReference type="EMBL" id="CP061839">
    <property type="protein sequence ID" value="QOW61534.1"/>
    <property type="molecule type" value="Genomic_DNA"/>
</dbReference>
<sequence length="336" mass="38240">MDIEMLEFRAACIQAAREFFIQNNYLELDTPSLSESLIPETCLEVFRTEYIEPDGKKKIPLFLVPSPEVFIKPVIAQTKRSVFQLSKCYRNTESKGSIHSPEFTMLEYYTVNANYLDSVKITEKFFLFVLEKIKNFPLASPFILDALKSGFECLTMNEAFIKYAGFSLAKENSVRALGFHAERLGLGSAEKYADWKQDDLYELILVHAIEPNLPRNKAVALLDYPAFVPCLAAEKNETVYNTKNEALNWKTMERWEVYLNGVELANCYTECRDKEKINAYFQTENALKQKHALVPHPPVTNFGKICANMPPCSGVAMGFDRFIMLLAGRKTLGGVL</sequence>
<dbReference type="GO" id="GO:0005829">
    <property type="term" value="C:cytosol"/>
    <property type="evidence" value="ECO:0007669"/>
    <property type="project" value="TreeGrafter"/>
</dbReference>
<keyword evidence="1 5" id="KW-0436">Ligase</keyword>
<dbReference type="PROSITE" id="PS50862">
    <property type="entry name" value="AA_TRNA_LIGASE_II"/>
    <property type="match status" value="1"/>
</dbReference>
<keyword evidence="5" id="KW-0251">Elongation factor</keyword>
<evidence type="ECO:0000313" key="5">
    <source>
        <dbReference type="EMBL" id="QOW61534.1"/>
    </source>
</evidence>
<feature type="domain" description="Aminoacyl-transfer RNA synthetases class-II family profile" evidence="4">
    <location>
        <begin position="14"/>
        <end position="336"/>
    </location>
</feature>
<dbReference type="RefSeq" id="WP_194077029.1">
    <property type="nucleotide sequence ID" value="NZ_CP061839.1"/>
</dbReference>
<dbReference type="InterPro" id="IPR006195">
    <property type="entry name" value="aa-tRNA-synth_II"/>
</dbReference>
<dbReference type="GO" id="GO:0003746">
    <property type="term" value="F:translation elongation factor activity"/>
    <property type="evidence" value="ECO:0007669"/>
    <property type="project" value="UniProtKB-KW"/>
</dbReference>
<dbReference type="GO" id="GO:0005524">
    <property type="term" value="F:ATP binding"/>
    <property type="evidence" value="ECO:0007669"/>
    <property type="project" value="InterPro"/>
</dbReference>
<organism evidence="5 6">
    <name type="scientific">Treponema pedis</name>
    <dbReference type="NCBI Taxonomy" id="409322"/>
    <lineage>
        <taxon>Bacteria</taxon>
        <taxon>Pseudomonadati</taxon>
        <taxon>Spirochaetota</taxon>
        <taxon>Spirochaetia</taxon>
        <taxon>Spirochaetales</taxon>
        <taxon>Treponemataceae</taxon>
        <taxon>Treponema</taxon>
    </lineage>
</organism>
<evidence type="ECO:0000256" key="3">
    <source>
        <dbReference type="ARBA" id="ARBA00022840"/>
    </source>
</evidence>
<dbReference type="Pfam" id="PF00152">
    <property type="entry name" value="tRNA-synt_2"/>
    <property type="match status" value="1"/>
</dbReference>
<dbReference type="PANTHER" id="PTHR42918:SF6">
    <property type="entry name" value="ELONGATION FACTOR P--(R)-BETA-LYSINE LIGASE"/>
    <property type="match status" value="1"/>
</dbReference>
<evidence type="ECO:0000313" key="6">
    <source>
        <dbReference type="Proteomes" id="UP000593915"/>
    </source>
</evidence>
<evidence type="ECO:0000256" key="1">
    <source>
        <dbReference type="ARBA" id="ARBA00022598"/>
    </source>
</evidence>
<proteinExistence type="predicted"/>
<gene>
    <name evidence="5" type="ORF">IFE08_03875</name>
</gene>
<dbReference type="PANTHER" id="PTHR42918">
    <property type="entry name" value="LYSYL-TRNA SYNTHETASE"/>
    <property type="match status" value="1"/>
</dbReference>
<accession>A0A7S7AX86</accession>
<keyword evidence="2" id="KW-0547">Nucleotide-binding</keyword>
<keyword evidence="5" id="KW-0648">Protein biosynthesis</keyword>
<dbReference type="GO" id="GO:0000049">
    <property type="term" value="F:tRNA binding"/>
    <property type="evidence" value="ECO:0007669"/>
    <property type="project" value="TreeGrafter"/>
</dbReference>
<dbReference type="AlphaFoldDB" id="A0A7S7AX86"/>
<dbReference type="Proteomes" id="UP000593915">
    <property type="component" value="Chromosome"/>
</dbReference>
<dbReference type="InterPro" id="IPR004364">
    <property type="entry name" value="Aa-tRNA-synt_II"/>
</dbReference>
<dbReference type="GO" id="GO:0004824">
    <property type="term" value="F:lysine-tRNA ligase activity"/>
    <property type="evidence" value="ECO:0007669"/>
    <property type="project" value="TreeGrafter"/>
</dbReference>
<name>A0A7S7AX86_9SPIR</name>
<dbReference type="GO" id="GO:0006430">
    <property type="term" value="P:lysyl-tRNA aminoacylation"/>
    <property type="evidence" value="ECO:0007669"/>
    <property type="project" value="TreeGrafter"/>
</dbReference>
<evidence type="ECO:0000259" key="4">
    <source>
        <dbReference type="PROSITE" id="PS50862"/>
    </source>
</evidence>
<dbReference type="SUPFAM" id="SSF55681">
    <property type="entry name" value="Class II aaRS and biotin synthetases"/>
    <property type="match status" value="1"/>
</dbReference>
<dbReference type="Gene3D" id="3.30.930.10">
    <property type="entry name" value="Bira Bifunctional Protein, Domain 2"/>
    <property type="match status" value="1"/>
</dbReference>
<dbReference type="InterPro" id="IPR045864">
    <property type="entry name" value="aa-tRNA-synth_II/BPL/LPL"/>
</dbReference>
<keyword evidence="3" id="KW-0067">ATP-binding</keyword>
<protein>
    <submittedName>
        <fullName evidence="5">Elongation factor P--(R)-beta-lysine ligase</fullName>
    </submittedName>
</protein>
<evidence type="ECO:0000256" key="2">
    <source>
        <dbReference type="ARBA" id="ARBA00022741"/>
    </source>
</evidence>